<keyword evidence="1" id="KW-0732">Signal</keyword>
<dbReference type="Proteomes" id="UP000799750">
    <property type="component" value="Unassembled WGS sequence"/>
</dbReference>
<keyword evidence="3" id="KW-1185">Reference proteome</keyword>
<feature type="chain" id="PRO_5025583615" evidence="1">
    <location>
        <begin position="17"/>
        <end position="137"/>
    </location>
</feature>
<evidence type="ECO:0000256" key="1">
    <source>
        <dbReference type="SAM" id="SignalP"/>
    </source>
</evidence>
<dbReference type="EMBL" id="MU004193">
    <property type="protein sequence ID" value="KAF2493016.1"/>
    <property type="molecule type" value="Genomic_DNA"/>
</dbReference>
<dbReference type="AlphaFoldDB" id="A0A6A6QLS3"/>
<organism evidence="2 3">
    <name type="scientific">Lophium mytilinum</name>
    <dbReference type="NCBI Taxonomy" id="390894"/>
    <lineage>
        <taxon>Eukaryota</taxon>
        <taxon>Fungi</taxon>
        <taxon>Dikarya</taxon>
        <taxon>Ascomycota</taxon>
        <taxon>Pezizomycotina</taxon>
        <taxon>Dothideomycetes</taxon>
        <taxon>Pleosporomycetidae</taxon>
        <taxon>Mytilinidiales</taxon>
        <taxon>Mytilinidiaceae</taxon>
        <taxon>Lophium</taxon>
    </lineage>
</organism>
<gene>
    <name evidence="2" type="ORF">BU16DRAFT_564309</name>
</gene>
<evidence type="ECO:0000313" key="3">
    <source>
        <dbReference type="Proteomes" id="UP000799750"/>
    </source>
</evidence>
<proteinExistence type="predicted"/>
<protein>
    <submittedName>
        <fullName evidence="2">Uncharacterized protein</fullName>
    </submittedName>
</protein>
<sequence>MLLVVLITIFVAVVAAGGKVFFPKPSGIYHVGETQHMFKHTTHDHSLAPKGSNNTGEFIVVNVLHRTNRPPTAETSSKYMDFELARLIEQGWGIPNGELQKLWTHLQLQPPVLPGPTGRTQIPNNLILSRSWYALLV</sequence>
<evidence type="ECO:0000313" key="2">
    <source>
        <dbReference type="EMBL" id="KAF2493016.1"/>
    </source>
</evidence>
<feature type="signal peptide" evidence="1">
    <location>
        <begin position="1"/>
        <end position="16"/>
    </location>
</feature>
<accession>A0A6A6QLS3</accession>
<name>A0A6A6QLS3_9PEZI</name>
<dbReference type="OrthoDB" id="2363873at2759"/>
<reference evidence="2" key="1">
    <citation type="journal article" date="2020" name="Stud. Mycol.">
        <title>101 Dothideomycetes genomes: a test case for predicting lifestyles and emergence of pathogens.</title>
        <authorList>
            <person name="Haridas S."/>
            <person name="Albert R."/>
            <person name="Binder M."/>
            <person name="Bloem J."/>
            <person name="Labutti K."/>
            <person name="Salamov A."/>
            <person name="Andreopoulos B."/>
            <person name="Baker S."/>
            <person name="Barry K."/>
            <person name="Bills G."/>
            <person name="Bluhm B."/>
            <person name="Cannon C."/>
            <person name="Castanera R."/>
            <person name="Culley D."/>
            <person name="Daum C."/>
            <person name="Ezra D."/>
            <person name="Gonzalez J."/>
            <person name="Henrissat B."/>
            <person name="Kuo A."/>
            <person name="Liang C."/>
            <person name="Lipzen A."/>
            <person name="Lutzoni F."/>
            <person name="Magnuson J."/>
            <person name="Mondo S."/>
            <person name="Nolan M."/>
            <person name="Ohm R."/>
            <person name="Pangilinan J."/>
            <person name="Park H.-J."/>
            <person name="Ramirez L."/>
            <person name="Alfaro M."/>
            <person name="Sun H."/>
            <person name="Tritt A."/>
            <person name="Yoshinaga Y."/>
            <person name="Zwiers L.-H."/>
            <person name="Turgeon B."/>
            <person name="Goodwin S."/>
            <person name="Spatafora J."/>
            <person name="Crous P."/>
            <person name="Grigoriev I."/>
        </authorList>
    </citation>
    <scope>NUCLEOTIDE SEQUENCE</scope>
    <source>
        <strain evidence="2">CBS 269.34</strain>
    </source>
</reference>